<evidence type="ECO:0000256" key="4">
    <source>
        <dbReference type="ARBA" id="ARBA00022475"/>
    </source>
</evidence>
<dbReference type="Proteomes" id="UP000824504">
    <property type="component" value="Chromosome"/>
</dbReference>
<dbReference type="RefSeq" id="WP_219081847.1">
    <property type="nucleotide sequence ID" value="NZ_CP079216.1"/>
</dbReference>
<comment type="similarity">
    <text evidence="2">Belongs to the BCCT transporter (TC 2.A.15) family.</text>
</comment>
<name>A0ABX8SHB6_9ACTN</name>
<feature type="transmembrane region" description="Helical" evidence="9">
    <location>
        <begin position="364"/>
        <end position="381"/>
    </location>
</feature>
<keyword evidence="4" id="KW-1003">Cell membrane</keyword>
<dbReference type="EMBL" id="CP079216">
    <property type="protein sequence ID" value="QXT62711.1"/>
    <property type="molecule type" value="Genomic_DNA"/>
</dbReference>
<dbReference type="InterPro" id="IPR000060">
    <property type="entry name" value="BCCT_transptr"/>
</dbReference>
<feature type="transmembrane region" description="Helical" evidence="9">
    <location>
        <begin position="307"/>
        <end position="333"/>
    </location>
</feature>
<keyword evidence="5 9" id="KW-0812">Transmembrane</keyword>
<evidence type="ECO:0000313" key="11">
    <source>
        <dbReference type="Proteomes" id="UP000824504"/>
    </source>
</evidence>
<dbReference type="Pfam" id="PF02028">
    <property type="entry name" value="BCCT"/>
    <property type="match status" value="1"/>
</dbReference>
<feature type="transmembrane region" description="Helical" evidence="9">
    <location>
        <begin position="522"/>
        <end position="542"/>
    </location>
</feature>
<reference evidence="10 11" key="1">
    <citation type="submission" date="2021-07" db="EMBL/GenBank/DDBJ databases">
        <title>complete genome sequencing of Tessaracoccus sp.J1M15.</title>
        <authorList>
            <person name="Bae J.-W."/>
            <person name="Kim D.-y."/>
        </authorList>
    </citation>
    <scope>NUCLEOTIDE SEQUENCE [LARGE SCALE GENOMIC DNA]</scope>
    <source>
        <strain evidence="10 11">J1M15</strain>
    </source>
</reference>
<dbReference type="NCBIfam" id="TIGR00842">
    <property type="entry name" value="bcct"/>
    <property type="match status" value="1"/>
</dbReference>
<evidence type="ECO:0000256" key="7">
    <source>
        <dbReference type="ARBA" id="ARBA00023136"/>
    </source>
</evidence>
<feature type="transmembrane region" description="Helical" evidence="9">
    <location>
        <begin position="448"/>
        <end position="470"/>
    </location>
</feature>
<evidence type="ECO:0000256" key="8">
    <source>
        <dbReference type="SAM" id="MobiDB-lite"/>
    </source>
</evidence>
<accession>A0ABX8SHB6</accession>
<feature type="transmembrane region" description="Helical" evidence="9">
    <location>
        <begin position="90"/>
        <end position="111"/>
    </location>
</feature>
<evidence type="ECO:0000256" key="5">
    <source>
        <dbReference type="ARBA" id="ARBA00022692"/>
    </source>
</evidence>
<feature type="region of interest" description="Disordered" evidence="8">
    <location>
        <begin position="609"/>
        <end position="643"/>
    </location>
</feature>
<feature type="transmembrane region" description="Helical" evidence="9">
    <location>
        <begin position="233"/>
        <end position="254"/>
    </location>
</feature>
<dbReference type="PANTHER" id="PTHR30047:SF7">
    <property type="entry name" value="HIGH-AFFINITY CHOLINE TRANSPORT PROTEIN"/>
    <property type="match status" value="1"/>
</dbReference>
<keyword evidence="7 9" id="KW-0472">Membrane</keyword>
<protein>
    <submittedName>
        <fullName evidence="10">BCCT family transporter</fullName>
    </submittedName>
</protein>
<feature type="transmembrane region" description="Helical" evidence="9">
    <location>
        <begin position="53"/>
        <end position="70"/>
    </location>
</feature>
<evidence type="ECO:0000256" key="1">
    <source>
        <dbReference type="ARBA" id="ARBA00004651"/>
    </source>
</evidence>
<feature type="transmembrane region" description="Helical" evidence="9">
    <location>
        <begin position="491"/>
        <end position="510"/>
    </location>
</feature>
<sequence length="643" mass="68080">MSPHSGNATPGRNRARAKEFLREVNYPHSMHPALVPGVSIEDQRVRYGVDRRLFVVVGTLIVAFIVWGIAAPTVVLDTSSAALGWVMTNLGWVFNSLAAVLMVFLIVLACTRYGRIPLGLDGDKAEYSTASWTAMLFAAGIGIGIIFFGTYEPLSHYLSPLPGAYKAASDEALRGALVTSAFHWGINAWAIYAVVGLSVAYASYRRGRVPLMSSVLAPLFGDRGTTTSLPSRIIDGLAIIATLFGTAASLGIGAMQIAHGTEIVTGIGTTGNTLAMMIIVLLTIGTIISAVSGIAKGIRMLSNINMILAVGLAIFVFVAGPTALLANLIPGVITDYIGSLPSMLSANMADGAATEEFLSSWTTFYWAWWVSWAPFVGVFVAKISRGRTIRQFVLGVLFIPSTIIVVAFVVLGGTAIWVQRTSGTLAPDGTAASLPAPESSIFSVLAELPGGAIVAPVVVVMLAVFFITSADSASLVNSQFSQRGNPEPNRLITAFWAVCMAGIAVVILMFGGANALQGLQNLVVVAALPFAVVLVVMCVAMVRELRTDPLAIRDEYARIAVTEAVRHGVDEYGDDFALAVEQTDVESSYSVAAHFDSTTQELTEWYQRTDEDGNPVGYDYATGEYLDEGPGDGPAEGDGKDNA</sequence>
<proteinExistence type="inferred from homology"/>
<organism evidence="10 11">
    <name type="scientific">Tessaracoccus palaemonis</name>
    <dbReference type="NCBI Taxonomy" id="2829499"/>
    <lineage>
        <taxon>Bacteria</taxon>
        <taxon>Bacillati</taxon>
        <taxon>Actinomycetota</taxon>
        <taxon>Actinomycetes</taxon>
        <taxon>Propionibacteriales</taxon>
        <taxon>Propionibacteriaceae</taxon>
        <taxon>Tessaracoccus</taxon>
    </lineage>
</organism>
<feature type="transmembrane region" description="Helical" evidence="9">
    <location>
        <begin position="393"/>
        <end position="418"/>
    </location>
</feature>
<feature type="transmembrane region" description="Helical" evidence="9">
    <location>
        <begin position="132"/>
        <end position="151"/>
    </location>
</feature>
<evidence type="ECO:0000313" key="10">
    <source>
        <dbReference type="EMBL" id="QXT62711.1"/>
    </source>
</evidence>
<comment type="subcellular location">
    <subcellularLocation>
        <location evidence="1">Cell membrane</location>
        <topology evidence="1">Multi-pass membrane protein</topology>
    </subcellularLocation>
</comment>
<keyword evidence="6 9" id="KW-1133">Transmembrane helix</keyword>
<evidence type="ECO:0000256" key="9">
    <source>
        <dbReference type="SAM" id="Phobius"/>
    </source>
</evidence>
<gene>
    <name evidence="10" type="ORF">KDB89_13405</name>
</gene>
<dbReference type="PANTHER" id="PTHR30047">
    <property type="entry name" value="HIGH-AFFINITY CHOLINE TRANSPORT PROTEIN-RELATED"/>
    <property type="match status" value="1"/>
</dbReference>
<evidence type="ECO:0000256" key="3">
    <source>
        <dbReference type="ARBA" id="ARBA00022448"/>
    </source>
</evidence>
<keyword evidence="3" id="KW-0813">Transport</keyword>
<feature type="transmembrane region" description="Helical" evidence="9">
    <location>
        <begin position="274"/>
        <end position="295"/>
    </location>
</feature>
<evidence type="ECO:0000256" key="6">
    <source>
        <dbReference type="ARBA" id="ARBA00022989"/>
    </source>
</evidence>
<evidence type="ECO:0000256" key="2">
    <source>
        <dbReference type="ARBA" id="ARBA00005658"/>
    </source>
</evidence>
<keyword evidence="11" id="KW-1185">Reference proteome</keyword>
<feature type="transmembrane region" description="Helical" evidence="9">
    <location>
        <begin position="181"/>
        <end position="204"/>
    </location>
</feature>